<feature type="region of interest" description="Disordered" evidence="1">
    <location>
        <begin position="74"/>
        <end position="100"/>
    </location>
</feature>
<dbReference type="AlphaFoldDB" id="A0A5N5W767"/>
<evidence type="ECO:0000256" key="2">
    <source>
        <dbReference type="SAM" id="SignalP"/>
    </source>
</evidence>
<evidence type="ECO:0000256" key="1">
    <source>
        <dbReference type="SAM" id="MobiDB-lite"/>
    </source>
</evidence>
<keyword evidence="2" id="KW-0732">Signal</keyword>
<accession>A0A5N5W767</accession>
<dbReference type="RefSeq" id="WP_152263961.1">
    <property type="nucleotide sequence ID" value="NZ_VOKX01000030.1"/>
</dbReference>
<protein>
    <recommendedName>
        <fullName evidence="5">Secreted protein</fullName>
    </recommendedName>
</protein>
<reference evidence="3 4" key="1">
    <citation type="journal article" date="2019" name="Microb. Cell Fact.">
        <title>Exploring novel herbicidin analogues by transcriptional regulator overexpression and MS/MS molecular networking.</title>
        <authorList>
            <person name="Shi Y."/>
            <person name="Gu R."/>
            <person name="Li Y."/>
            <person name="Wang X."/>
            <person name="Ren W."/>
            <person name="Li X."/>
            <person name="Wang L."/>
            <person name="Xie Y."/>
            <person name="Hong B."/>
        </authorList>
    </citation>
    <scope>NUCLEOTIDE SEQUENCE [LARGE SCALE GENOMIC DNA]</scope>
    <source>
        <strain evidence="3 4">US-43</strain>
    </source>
</reference>
<name>A0A5N5W767_STRMB</name>
<sequence length="100" mass="10482">MTAVLASLLLVLSGGDPALAVGDRGREERSISTEFSASDDRVVDAVTREDAVVGVQRRQRAGQATLVAPSVVTPDRPAAVPHDPTPSLSARHARNAVLRC</sequence>
<feature type="chain" id="PRO_5024937078" description="Secreted protein" evidence="2">
    <location>
        <begin position="21"/>
        <end position="100"/>
    </location>
</feature>
<organism evidence="3 4">
    <name type="scientific">Streptomyces mobaraensis</name>
    <name type="common">Streptoverticillium mobaraense</name>
    <dbReference type="NCBI Taxonomy" id="35621"/>
    <lineage>
        <taxon>Bacteria</taxon>
        <taxon>Bacillati</taxon>
        <taxon>Actinomycetota</taxon>
        <taxon>Actinomycetes</taxon>
        <taxon>Kitasatosporales</taxon>
        <taxon>Streptomycetaceae</taxon>
        <taxon>Streptomyces</taxon>
    </lineage>
</organism>
<dbReference type="Proteomes" id="UP000327000">
    <property type="component" value="Unassembled WGS sequence"/>
</dbReference>
<dbReference type="EMBL" id="VOKX01000030">
    <property type="protein sequence ID" value="KAB7844059.1"/>
    <property type="molecule type" value="Genomic_DNA"/>
</dbReference>
<evidence type="ECO:0000313" key="4">
    <source>
        <dbReference type="Proteomes" id="UP000327000"/>
    </source>
</evidence>
<evidence type="ECO:0008006" key="5">
    <source>
        <dbReference type="Google" id="ProtNLM"/>
    </source>
</evidence>
<evidence type="ECO:0000313" key="3">
    <source>
        <dbReference type="EMBL" id="KAB7844059.1"/>
    </source>
</evidence>
<feature type="signal peptide" evidence="2">
    <location>
        <begin position="1"/>
        <end position="20"/>
    </location>
</feature>
<proteinExistence type="predicted"/>
<gene>
    <name evidence="3" type="ORF">FRZ00_16220</name>
</gene>
<keyword evidence="4" id="KW-1185">Reference proteome</keyword>
<comment type="caution">
    <text evidence="3">The sequence shown here is derived from an EMBL/GenBank/DDBJ whole genome shotgun (WGS) entry which is preliminary data.</text>
</comment>